<feature type="compositionally biased region" description="Pro residues" evidence="6">
    <location>
        <begin position="17"/>
        <end position="31"/>
    </location>
</feature>
<feature type="transmembrane region" description="Helical" evidence="7">
    <location>
        <begin position="396"/>
        <end position="418"/>
    </location>
</feature>
<feature type="transmembrane region" description="Helical" evidence="7">
    <location>
        <begin position="146"/>
        <end position="164"/>
    </location>
</feature>
<dbReference type="InterPro" id="IPR050833">
    <property type="entry name" value="Poly_Biosynth_Transport"/>
</dbReference>
<keyword evidence="2" id="KW-1003">Cell membrane</keyword>
<accession>A0ABV2VL50</accession>
<evidence type="ECO:0000256" key="5">
    <source>
        <dbReference type="ARBA" id="ARBA00023136"/>
    </source>
</evidence>
<dbReference type="Proteomes" id="UP001550348">
    <property type="component" value="Unassembled WGS sequence"/>
</dbReference>
<evidence type="ECO:0000256" key="1">
    <source>
        <dbReference type="ARBA" id="ARBA00004651"/>
    </source>
</evidence>
<feature type="transmembrane region" description="Helical" evidence="7">
    <location>
        <begin position="72"/>
        <end position="90"/>
    </location>
</feature>
<feature type="transmembrane region" description="Helical" evidence="7">
    <location>
        <begin position="245"/>
        <end position="267"/>
    </location>
</feature>
<keyword evidence="4 7" id="KW-1133">Transmembrane helix</keyword>
<evidence type="ECO:0000313" key="8">
    <source>
        <dbReference type="EMBL" id="MEU0153520.1"/>
    </source>
</evidence>
<reference evidence="8 9" key="1">
    <citation type="submission" date="2024-06" db="EMBL/GenBank/DDBJ databases">
        <title>The Natural Products Discovery Center: Release of the First 8490 Sequenced Strains for Exploring Actinobacteria Biosynthetic Diversity.</title>
        <authorList>
            <person name="Kalkreuter E."/>
            <person name="Kautsar S.A."/>
            <person name="Yang D."/>
            <person name="Bader C.D."/>
            <person name="Teijaro C.N."/>
            <person name="Fluegel L."/>
            <person name="Davis C.M."/>
            <person name="Simpson J.R."/>
            <person name="Lauterbach L."/>
            <person name="Steele A.D."/>
            <person name="Gui C."/>
            <person name="Meng S."/>
            <person name="Li G."/>
            <person name="Viehrig K."/>
            <person name="Ye F."/>
            <person name="Su P."/>
            <person name="Kiefer A.F."/>
            <person name="Nichols A."/>
            <person name="Cepeda A.J."/>
            <person name="Yan W."/>
            <person name="Fan B."/>
            <person name="Jiang Y."/>
            <person name="Adhikari A."/>
            <person name="Zheng C.-J."/>
            <person name="Schuster L."/>
            <person name="Cowan T.M."/>
            <person name="Smanski M.J."/>
            <person name="Chevrette M.G."/>
            <person name="De Carvalho L.P.S."/>
            <person name="Shen B."/>
        </authorList>
    </citation>
    <scope>NUCLEOTIDE SEQUENCE [LARGE SCALE GENOMIC DNA]</scope>
    <source>
        <strain evidence="8 9">NPDC006286</strain>
    </source>
</reference>
<proteinExistence type="predicted"/>
<evidence type="ECO:0000313" key="9">
    <source>
        <dbReference type="Proteomes" id="UP001550348"/>
    </source>
</evidence>
<feature type="region of interest" description="Disordered" evidence="6">
    <location>
        <begin position="1"/>
        <end position="37"/>
    </location>
</feature>
<name>A0ABV2VL50_9ACTN</name>
<feature type="transmembrane region" description="Helical" evidence="7">
    <location>
        <begin position="452"/>
        <end position="470"/>
    </location>
</feature>
<evidence type="ECO:0000256" key="4">
    <source>
        <dbReference type="ARBA" id="ARBA00022989"/>
    </source>
</evidence>
<protein>
    <submittedName>
        <fullName evidence="8">Lipopolysaccharide biosynthesis protein</fullName>
    </submittedName>
</protein>
<keyword evidence="9" id="KW-1185">Reference proteome</keyword>
<feature type="transmembrane region" description="Helical" evidence="7">
    <location>
        <begin position="329"/>
        <end position="352"/>
    </location>
</feature>
<evidence type="ECO:0000256" key="2">
    <source>
        <dbReference type="ARBA" id="ARBA00022475"/>
    </source>
</evidence>
<organism evidence="8 9">
    <name type="scientific">Micromonospora fulviviridis</name>
    <dbReference type="NCBI Taxonomy" id="47860"/>
    <lineage>
        <taxon>Bacteria</taxon>
        <taxon>Bacillati</taxon>
        <taxon>Actinomycetota</taxon>
        <taxon>Actinomycetes</taxon>
        <taxon>Micromonosporales</taxon>
        <taxon>Micromonosporaceae</taxon>
        <taxon>Micromonospora</taxon>
    </lineage>
</organism>
<gene>
    <name evidence="8" type="ORF">ABZ071_16655</name>
</gene>
<feature type="transmembrane region" description="Helical" evidence="7">
    <location>
        <begin position="39"/>
        <end position="60"/>
    </location>
</feature>
<keyword evidence="3 7" id="KW-0812">Transmembrane</keyword>
<evidence type="ECO:0000256" key="7">
    <source>
        <dbReference type="SAM" id="Phobius"/>
    </source>
</evidence>
<evidence type="ECO:0000256" key="6">
    <source>
        <dbReference type="SAM" id="MobiDB-lite"/>
    </source>
</evidence>
<comment type="caution">
    <text evidence="8">The sequence shown here is derived from an EMBL/GenBank/DDBJ whole genome shotgun (WGS) entry which is preliminary data.</text>
</comment>
<evidence type="ECO:0000256" key="3">
    <source>
        <dbReference type="ARBA" id="ARBA00022692"/>
    </source>
</evidence>
<dbReference type="PANTHER" id="PTHR30250">
    <property type="entry name" value="PST FAMILY PREDICTED COLANIC ACID TRANSPORTER"/>
    <property type="match status" value="1"/>
</dbReference>
<dbReference type="EMBL" id="JBEXRX010000043">
    <property type="protein sequence ID" value="MEU0153520.1"/>
    <property type="molecule type" value="Genomic_DNA"/>
</dbReference>
<feature type="transmembrane region" description="Helical" evidence="7">
    <location>
        <begin position="476"/>
        <end position="495"/>
    </location>
</feature>
<keyword evidence="5 7" id="KW-0472">Membrane</keyword>
<dbReference type="RefSeq" id="WP_355665329.1">
    <property type="nucleotide sequence ID" value="NZ_JBEXRX010000043.1"/>
</dbReference>
<feature type="transmembrane region" description="Helical" evidence="7">
    <location>
        <begin position="364"/>
        <end position="384"/>
    </location>
</feature>
<feature type="transmembrane region" description="Helical" evidence="7">
    <location>
        <begin position="204"/>
        <end position="221"/>
    </location>
</feature>
<comment type="subcellular location">
    <subcellularLocation>
        <location evidence="1">Cell membrane</location>
        <topology evidence="1">Multi-pass membrane protein</topology>
    </subcellularLocation>
</comment>
<feature type="transmembrane region" description="Helical" evidence="7">
    <location>
        <begin position="279"/>
        <end position="308"/>
    </location>
</feature>
<sequence length="516" mass="52832">MPRVPSPGPLTSERSPAPVPVRPDAPQPPAPSTGRGASVVRAGALSMLALAAVGLTRLVFGSLTSHATDRPTYGTVGILLAASTIASLLLPGGLSAGMSKFVAFHRGAGDLPGAWAVHRFLAHLGLVSSLVLGVGTAVVVRQVHHLDAVGTVSLAVLTASYSLYTVDKAAMYGHGLVPQYARIELGTSALAVVSTVVLLATGQTWYLLPLCLGYCVFVLLARRRLAQHRRRQPVAGPGTFDRRQVLAFALLGTVGTLASAGFLQATQLLAGHFATPGEVAYLVAAVALIAPLYFLPRAMALALFPAMAGAQGAGDRSAVRQQVDLSTRALAVAMTPVFLVALAAAPLVLKLFGGHGYAGGATVLRLMLCASFFGILQVPAVNVLASGAPRHTPIPVASAVVGCLVGLAVVAVAARPLGAVGVGLGYLVGTAVTAVVPLVTVWRLYRLGWASPLVRCVALMALCALATTQLDPLGGWSWPAALLSVAAPLVALAVLRREVANLLAVLRGRRTAAGTS</sequence>
<dbReference type="PANTHER" id="PTHR30250:SF26">
    <property type="entry name" value="PSMA PROTEIN"/>
    <property type="match status" value="1"/>
</dbReference>
<feature type="transmembrane region" description="Helical" evidence="7">
    <location>
        <begin position="120"/>
        <end position="139"/>
    </location>
</feature>
<feature type="transmembrane region" description="Helical" evidence="7">
    <location>
        <begin position="424"/>
        <end position="445"/>
    </location>
</feature>